<dbReference type="OrthoDB" id="9796526at2"/>
<dbReference type="AlphaFoldDB" id="A0A1H7NEU5"/>
<dbReference type="GO" id="GO:0043565">
    <property type="term" value="F:sequence-specific DNA binding"/>
    <property type="evidence" value="ECO:0007669"/>
    <property type="project" value="TreeGrafter"/>
</dbReference>
<dbReference type="InterPro" id="IPR036388">
    <property type="entry name" value="WH-like_DNA-bd_sf"/>
</dbReference>
<feature type="domain" description="HTH lysR-type" evidence="5">
    <location>
        <begin position="4"/>
        <end position="61"/>
    </location>
</feature>
<sequence>MAALEWDDLRYVLAVAEAGSLAGAARELRVNHSTVLRRIAAFEQQLGLRLFERLPTGYVLTAGGEELVAAARSIAGTVTELERRIAGQDLRLSGTLRVTATDTLMGSILPEILAEFGEAHPGIALEVAVSNLMFNLTKRDADVALRTADNPPVTLVGRRVGRIAFAIYAAPAYLARYDHADLAEHRWIGPDDTLAGTSVARWMQAKLPKSDIALRADSLLAMQQAAVAGLGLVALPCYLGDSLPALACVRRPLPEMETALWILTHEDLRAAARVRAFTDFAYGAFRKRRALLEGEAASSA</sequence>
<dbReference type="Gene3D" id="1.10.10.10">
    <property type="entry name" value="Winged helix-like DNA-binding domain superfamily/Winged helix DNA-binding domain"/>
    <property type="match status" value="1"/>
</dbReference>
<evidence type="ECO:0000313" key="7">
    <source>
        <dbReference type="Proteomes" id="UP000199664"/>
    </source>
</evidence>
<dbReference type="PANTHER" id="PTHR30537:SF3">
    <property type="entry name" value="TRANSCRIPTIONAL REGULATORY PROTEIN"/>
    <property type="match status" value="1"/>
</dbReference>
<keyword evidence="4" id="KW-0804">Transcription</keyword>
<keyword evidence="7" id="KW-1185">Reference proteome</keyword>
<dbReference type="SUPFAM" id="SSF46785">
    <property type="entry name" value="Winged helix' DNA-binding domain"/>
    <property type="match status" value="1"/>
</dbReference>
<dbReference type="GO" id="GO:0006351">
    <property type="term" value="P:DNA-templated transcription"/>
    <property type="evidence" value="ECO:0007669"/>
    <property type="project" value="TreeGrafter"/>
</dbReference>
<evidence type="ECO:0000256" key="3">
    <source>
        <dbReference type="ARBA" id="ARBA00023125"/>
    </source>
</evidence>
<dbReference type="EMBL" id="FOAN01000003">
    <property type="protein sequence ID" value="SEL21488.1"/>
    <property type="molecule type" value="Genomic_DNA"/>
</dbReference>
<dbReference type="STRING" id="1036779.SAMN04515666_10396"/>
<evidence type="ECO:0000313" key="6">
    <source>
        <dbReference type="EMBL" id="SEL21488.1"/>
    </source>
</evidence>
<dbReference type="Proteomes" id="UP000199664">
    <property type="component" value="Unassembled WGS sequence"/>
</dbReference>
<evidence type="ECO:0000256" key="1">
    <source>
        <dbReference type="ARBA" id="ARBA00009437"/>
    </source>
</evidence>
<dbReference type="InterPro" id="IPR005119">
    <property type="entry name" value="LysR_subst-bd"/>
</dbReference>
<evidence type="ECO:0000259" key="5">
    <source>
        <dbReference type="PROSITE" id="PS50931"/>
    </source>
</evidence>
<accession>A0A1H7NEU5</accession>
<dbReference type="InterPro" id="IPR036390">
    <property type="entry name" value="WH_DNA-bd_sf"/>
</dbReference>
<keyword evidence="3 6" id="KW-0238">DNA-binding</keyword>
<dbReference type="Pfam" id="PF03466">
    <property type="entry name" value="LysR_substrate"/>
    <property type="match status" value="1"/>
</dbReference>
<protein>
    <submittedName>
        <fullName evidence="6">DNA-binding transcriptional regulator, LysR family</fullName>
    </submittedName>
</protein>
<comment type="similarity">
    <text evidence="1">Belongs to the LysR transcriptional regulatory family.</text>
</comment>
<evidence type="ECO:0000256" key="4">
    <source>
        <dbReference type="ARBA" id="ARBA00023163"/>
    </source>
</evidence>
<dbReference type="InterPro" id="IPR000847">
    <property type="entry name" value="LysR_HTH_N"/>
</dbReference>
<gene>
    <name evidence="6" type="ORF">SAMN04515666_10396</name>
</gene>
<dbReference type="InterPro" id="IPR058163">
    <property type="entry name" value="LysR-type_TF_proteobact-type"/>
</dbReference>
<keyword evidence="2" id="KW-0805">Transcription regulation</keyword>
<dbReference type="RefSeq" id="WP_091832764.1">
    <property type="nucleotide sequence ID" value="NZ_FOAN01000003.1"/>
</dbReference>
<dbReference type="Gene3D" id="3.40.190.290">
    <property type="match status" value="1"/>
</dbReference>
<dbReference type="GO" id="GO:0003700">
    <property type="term" value="F:DNA-binding transcription factor activity"/>
    <property type="evidence" value="ECO:0007669"/>
    <property type="project" value="InterPro"/>
</dbReference>
<evidence type="ECO:0000256" key="2">
    <source>
        <dbReference type="ARBA" id="ARBA00023015"/>
    </source>
</evidence>
<dbReference type="SUPFAM" id="SSF53850">
    <property type="entry name" value="Periplasmic binding protein-like II"/>
    <property type="match status" value="1"/>
</dbReference>
<dbReference type="Pfam" id="PF00126">
    <property type="entry name" value="HTH_1"/>
    <property type="match status" value="1"/>
</dbReference>
<reference evidence="7" key="1">
    <citation type="submission" date="2016-10" db="EMBL/GenBank/DDBJ databases">
        <authorList>
            <person name="Varghese N."/>
            <person name="Submissions S."/>
        </authorList>
    </citation>
    <scope>NUCLEOTIDE SEQUENCE [LARGE SCALE GENOMIC DNA]</scope>
    <source>
        <strain evidence="7">LMG 26383,CCUG 61248,R- 45681</strain>
    </source>
</reference>
<name>A0A1H7NEU5_9HYPH</name>
<dbReference type="PANTHER" id="PTHR30537">
    <property type="entry name" value="HTH-TYPE TRANSCRIPTIONAL REGULATOR"/>
    <property type="match status" value="1"/>
</dbReference>
<proteinExistence type="inferred from homology"/>
<organism evidence="6 7">
    <name type="scientific">Bosea lupini</name>
    <dbReference type="NCBI Taxonomy" id="1036779"/>
    <lineage>
        <taxon>Bacteria</taxon>
        <taxon>Pseudomonadati</taxon>
        <taxon>Pseudomonadota</taxon>
        <taxon>Alphaproteobacteria</taxon>
        <taxon>Hyphomicrobiales</taxon>
        <taxon>Boseaceae</taxon>
        <taxon>Bosea</taxon>
    </lineage>
</organism>
<dbReference type="PROSITE" id="PS50931">
    <property type="entry name" value="HTH_LYSR"/>
    <property type="match status" value="1"/>
</dbReference>